<dbReference type="InterPro" id="IPR015422">
    <property type="entry name" value="PyrdxlP-dep_Trfase_small"/>
</dbReference>
<feature type="transmembrane region" description="Helical" evidence="3">
    <location>
        <begin position="341"/>
        <end position="362"/>
    </location>
</feature>
<evidence type="ECO:0000256" key="3">
    <source>
        <dbReference type="SAM" id="Phobius"/>
    </source>
</evidence>
<dbReference type="Pfam" id="PF00155">
    <property type="entry name" value="Aminotran_1_2"/>
    <property type="match status" value="1"/>
</dbReference>
<keyword evidence="5" id="KW-0032">Aminotransferase</keyword>
<evidence type="ECO:0000256" key="2">
    <source>
        <dbReference type="ARBA" id="ARBA00022679"/>
    </source>
</evidence>
<dbReference type="Proteomes" id="UP001379533">
    <property type="component" value="Chromosome"/>
</dbReference>
<dbReference type="RefSeq" id="WP_394849010.1">
    <property type="nucleotide sequence ID" value="NZ_CP089982.1"/>
</dbReference>
<evidence type="ECO:0000313" key="5">
    <source>
        <dbReference type="EMBL" id="WXA98396.1"/>
    </source>
</evidence>
<keyword evidence="3" id="KW-1133">Transmembrane helix</keyword>
<keyword evidence="6" id="KW-1185">Reference proteome</keyword>
<evidence type="ECO:0000313" key="6">
    <source>
        <dbReference type="Proteomes" id="UP001379533"/>
    </source>
</evidence>
<dbReference type="InterPro" id="IPR004839">
    <property type="entry name" value="Aminotransferase_I/II_large"/>
</dbReference>
<dbReference type="Gene3D" id="3.40.640.10">
    <property type="entry name" value="Type I PLP-dependent aspartate aminotransferase-like (Major domain)"/>
    <property type="match status" value="1"/>
</dbReference>
<dbReference type="InterPro" id="IPR015421">
    <property type="entry name" value="PyrdxlP-dep_Trfase_major"/>
</dbReference>
<dbReference type="PANTHER" id="PTHR13693">
    <property type="entry name" value="CLASS II AMINOTRANSFERASE/8-AMINO-7-OXONONANOATE SYNTHASE"/>
    <property type="match status" value="1"/>
</dbReference>
<accession>A0ABZ2KIK8</accession>
<reference evidence="5 6" key="1">
    <citation type="submission" date="2021-12" db="EMBL/GenBank/DDBJ databases">
        <title>Discovery of the Pendulisporaceae a myxobacterial family with distinct sporulation behavior and unique specialized metabolism.</title>
        <authorList>
            <person name="Garcia R."/>
            <person name="Popoff A."/>
            <person name="Bader C.D."/>
            <person name="Loehr J."/>
            <person name="Walesch S."/>
            <person name="Walt C."/>
            <person name="Boldt J."/>
            <person name="Bunk B."/>
            <person name="Haeckl F.J.F.P.J."/>
            <person name="Gunesch A.P."/>
            <person name="Birkelbach J."/>
            <person name="Nuebel U."/>
            <person name="Pietschmann T."/>
            <person name="Bach T."/>
            <person name="Mueller R."/>
        </authorList>
    </citation>
    <scope>NUCLEOTIDE SEQUENCE [LARGE SCALE GENOMIC DNA]</scope>
    <source>
        <strain evidence="5 6">MSr12523</strain>
    </source>
</reference>
<evidence type="ECO:0000259" key="4">
    <source>
        <dbReference type="Pfam" id="PF00155"/>
    </source>
</evidence>
<keyword evidence="2" id="KW-0808">Transferase</keyword>
<keyword evidence="3" id="KW-0472">Membrane</keyword>
<dbReference type="InterPro" id="IPR050087">
    <property type="entry name" value="AON_synthase_class-II"/>
</dbReference>
<dbReference type="EMBL" id="CP089982">
    <property type="protein sequence ID" value="WXA98396.1"/>
    <property type="molecule type" value="Genomic_DNA"/>
</dbReference>
<proteinExistence type="predicted"/>
<organism evidence="5 6">
    <name type="scientific">Pendulispora brunnea</name>
    <dbReference type="NCBI Taxonomy" id="2905690"/>
    <lineage>
        <taxon>Bacteria</taxon>
        <taxon>Pseudomonadati</taxon>
        <taxon>Myxococcota</taxon>
        <taxon>Myxococcia</taxon>
        <taxon>Myxococcales</taxon>
        <taxon>Sorangiineae</taxon>
        <taxon>Pendulisporaceae</taxon>
        <taxon>Pendulispora</taxon>
    </lineage>
</organism>
<comment type="cofactor">
    <cofactor evidence="1">
        <name>pyridoxal 5'-phosphate</name>
        <dbReference type="ChEBI" id="CHEBI:597326"/>
    </cofactor>
</comment>
<evidence type="ECO:0000256" key="1">
    <source>
        <dbReference type="ARBA" id="ARBA00001933"/>
    </source>
</evidence>
<gene>
    <name evidence="5" type="ORF">LZC95_16355</name>
</gene>
<keyword evidence="3" id="KW-0812">Transmembrane</keyword>
<dbReference type="SUPFAM" id="SSF53383">
    <property type="entry name" value="PLP-dependent transferases"/>
    <property type="match status" value="1"/>
</dbReference>
<sequence>MSWIDEKAHAGLAQTRQAREEQVYPYYKEFETGGLRTTIGGRPVVNFSSNDYLGLTNHPKVKEASIKAVERYACGLSSSRVQATTAEHVALEKRLAKWFGFEECLLFTTGYQAMLGTIVSLADKDTTLVLDSYSHACILDGSFLAAGVPGRSPEIRFFNHNSSKSLERILKTRERKNALVIVEGVYSLDGDRAHIKEFVEICERYDAPIIVDDAHGTGTLGKRGTGILEEQGLQGKVPVVISTFSKTFGGIGGILLGTTEVVEHIKHFARSFLFSAALPVPVVAAASTILDMLEDNGPALVAELHQKAAYMREKLTGAGFDLGLSNTHIMPVMCRDDRKALFMHMALLECGIFMVPVVYPGVKQGEQRLRLNVTRGHTQEDMDTALEYLKSYGEAFFVLSGEDLGPMEAPAT</sequence>
<dbReference type="GO" id="GO:0008483">
    <property type="term" value="F:transaminase activity"/>
    <property type="evidence" value="ECO:0007669"/>
    <property type="project" value="UniProtKB-KW"/>
</dbReference>
<protein>
    <submittedName>
        <fullName evidence="5">Pyridoxal phosphate-dependent aminotransferase family protein</fullName>
    </submittedName>
</protein>
<dbReference type="Gene3D" id="3.90.1150.10">
    <property type="entry name" value="Aspartate Aminotransferase, domain 1"/>
    <property type="match status" value="1"/>
</dbReference>
<name>A0ABZ2KIK8_9BACT</name>
<dbReference type="InterPro" id="IPR015424">
    <property type="entry name" value="PyrdxlP-dep_Trfase"/>
</dbReference>
<feature type="domain" description="Aminotransferase class I/classII large" evidence="4">
    <location>
        <begin position="43"/>
        <end position="389"/>
    </location>
</feature>